<dbReference type="Pfam" id="PF14378">
    <property type="entry name" value="PAP2_3"/>
    <property type="match status" value="1"/>
</dbReference>
<organism evidence="7 8">
    <name type="scientific">Croceibacterium selenioxidans</name>
    <dbReference type="NCBI Taxonomy" id="2838833"/>
    <lineage>
        <taxon>Bacteria</taxon>
        <taxon>Pseudomonadati</taxon>
        <taxon>Pseudomonadota</taxon>
        <taxon>Alphaproteobacteria</taxon>
        <taxon>Sphingomonadales</taxon>
        <taxon>Erythrobacteraceae</taxon>
        <taxon>Croceibacterium</taxon>
    </lineage>
</organism>
<proteinExistence type="predicted"/>
<feature type="transmembrane region" description="Helical" evidence="5">
    <location>
        <begin position="12"/>
        <end position="28"/>
    </location>
</feature>
<name>A0ABS5W435_9SPHN</name>
<feature type="transmembrane region" description="Helical" evidence="5">
    <location>
        <begin position="40"/>
        <end position="63"/>
    </location>
</feature>
<keyword evidence="2 5" id="KW-0812">Transmembrane</keyword>
<evidence type="ECO:0000256" key="5">
    <source>
        <dbReference type="SAM" id="Phobius"/>
    </source>
</evidence>
<feature type="transmembrane region" description="Helical" evidence="5">
    <location>
        <begin position="70"/>
        <end position="90"/>
    </location>
</feature>
<comment type="subcellular location">
    <subcellularLocation>
        <location evidence="1">Membrane</location>
        <topology evidence="1">Multi-pass membrane protein</topology>
    </subcellularLocation>
</comment>
<feature type="transmembrane region" description="Helical" evidence="5">
    <location>
        <begin position="228"/>
        <end position="249"/>
    </location>
</feature>
<dbReference type="PANTHER" id="PTHR31310:SF7">
    <property type="entry name" value="PA-PHOSPHATASE RELATED-FAMILY PROTEIN DDB_G0268928"/>
    <property type="match status" value="1"/>
</dbReference>
<gene>
    <name evidence="7" type="ORF">KK137_07905</name>
</gene>
<dbReference type="PANTHER" id="PTHR31310">
    <property type="match status" value="1"/>
</dbReference>
<dbReference type="InterPro" id="IPR052185">
    <property type="entry name" value="IPC_Synthase-Related"/>
</dbReference>
<comment type="caution">
    <text evidence="7">The sequence shown here is derived from an EMBL/GenBank/DDBJ whole genome shotgun (WGS) entry which is preliminary data.</text>
</comment>
<feature type="transmembrane region" description="Helical" evidence="5">
    <location>
        <begin position="256"/>
        <end position="273"/>
    </location>
</feature>
<evidence type="ECO:0000256" key="4">
    <source>
        <dbReference type="ARBA" id="ARBA00023136"/>
    </source>
</evidence>
<evidence type="ECO:0000313" key="7">
    <source>
        <dbReference type="EMBL" id="MBT2134251.1"/>
    </source>
</evidence>
<dbReference type="InterPro" id="IPR026841">
    <property type="entry name" value="Aur1/Ipt1"/>
</dbReference>
<feature type="transmembrane region" description="Helical" evidence="5">
    <location>
        <begin position="137"/>
        <end position="155"/>
    </location>
</feature>
<keyword evidence="8" id="KW-1185">Reference proteome</keyword>
<dbReference type="EMBL" id="JAHFVK010000001">
    <property type="protein sequence ID" value="MBT2134251.1"/>
    <property type="molecule type" value="Genomic_DNA"/>
</dbReference>
<feature type="transmembrane region" description="Helical" evidence="5">
    <location>
        <begin position="279"/>
        <end position="297"/>
    </location>
</feature>
<protein>
    <submittedName>
        <fullName evidence="7">Phosphatase PAP2 family protein</fullName>
    </submittedName>
</protein>
<feature type="domain" description="Inositolphosphotransferase Aur1/Ipt1" evidence="6">
    <location>
        <begin position="138"/>
        <end position="296"/>
    </location>
</feature>
<keyword evidence="3 5" id="KW-1133">Transmembrane helix</keyword>
<reference evidence="7 8" key="1">
    <citation type="submission" date="2021-05" db="EMBL/GenBank/DDBJ databases">
        <title>Croceibacterium sp. LX-88 genome sequence.</title>
        <authorList>
            <person name="Luo X."/>
        </authorList>
    </citation>
    <scope>NUCLEOTIDE SEQUENCE [LARGE SCALE GENOMIC DNA]</scope>
    <source>
        <strain evidence="7 8">LX-88</strain>
    </source>
</reference>
<evidence type="ECO:0000256" key="1">
    <source>
        <dbReference type="ARBA" id="ARBA00004141"/>
    </source>
</evidence>
<evidence type="ECO:0000313" key="8">
    <source>
        <dbReference type="Proteomes" id="UP000811255"/>
    </source>
</evidence>
<feature type="transmembrane region" description="Helical" evidence="5">
    <location>
        <begin position="164"/>
        <end position="182"/>
    </location>
</feature>
<dbReference type="Gene3D" id="1.20.144.10">
    <property type="entry name" value="Phosphatidic acid phosphatase type 2/haloperoxidase"/>
    <property type="match status" value="1"/>
</dbReference>
<accession>A0ABS5W435</accession>
<dbReference type="Proteomes" id="UP000811255">
    <property type="component" value="Unassembled WGS sequence"/>
</dbReference>
<evidence type="ECO:0000256" key="2">
    <source>
        <dbReference type="ARBA" id="ARBA00022692"/>
    </source>
</evidence>
<evidence type="ECO:0000259" key="6">
    <source>
        <dbReference type="Pfam" id="PF14378"/>
    </source>
</evidence>
<dbReference type="RefSeq" id="WP_214535585.1">
    <property type="nucleotide sequence ID" value="NZ_JAHFVK010000001.1"/>
</dbReference>
<keyword evidence="4 5" id="KW-0472">Membrane</keyword>
<evidence type="ECO:0000256" key="3">
    <source>
        <dbReference type="ARBA" id="ARBA00022989"/>
    </source>
</evidence>
<sequence>MMDLLRKWPEISFTVALAGLVTVVSWLFELPFNLPSGERAAFVGIHYLYPLLGLSVWACFALVGQRRALLSTFLVALPCYAAVLLLHFNLKLWIPHINPTLWDWLYWEIDRALRPLVLACFALRRALVPIVPLDSNLYMTAFIGMFYVSFCYHALRTPEHFRTLFLAALIFQGLGAIAYLLMPALGPFLYEPGLEPLQSGAQAGMLEAWRQNAANGEVWLAANGSLNFTAGVAAMPSLHTGGSFLFLLFAWRYGRVLVPLYILLFGFIAIDAIANRWHYLVDLPVGIALAFASAWLAERLTPHRDILPEDQFPEPVTSPATT</sequence>